<comment type="function">
    <text evidence="13">Catalyzes the conversion of 4-hydroxy-tetrahydrodipicolinate (HTPA) to tetrahydrodipicolinate.</text>
</comment>
<dbReference type="GO" id="GO:0005829">
    <property type="term" value="C:cytosol"/>
    <property type="evidence" value="ECO:0007669"/>
    <property type="project" value="TreeGrafter"/>
</dbReference>
<dbReference type="Gene3D" id="3.40.50.720">
    <property type="entry name" value="NAD(P)-binding Rossmann-like Domain"/>
    <property type="match status" value="1"/>
</dbReference>
<dbReference type="GO" id="GO:0009089">
    <property type="term" value="P:lysine biosynthetic process via diaminopimelate"/>
    <property type="evidence" value="ECO:0007669"/>
    <property type="project" value="UniProtKB-UniRule"/>
</dbReference>
<dbReference type="GO" id="GO:0008839">
    <property type="term" value="F:4-hydroxy-tetrahydrodipicolinate reductase"/>
    <property type="evidence" value="ECO:0007669"/>
    <property type="project" value="UniProtKB-UniRule"/>
</dbReference>
<feature type="binding site" evidence="13">
    <location>
        <begin position="98"/>
        <end position="100"/>
    </location>
    <ligand>
        <name>NAD(+)</name>
        <dbReference type="ChEBI" id="CHEBI:57540"/>
    </ligand>
</feature>
<feature type="binding site" evidence="13">
    <location>
        <position position="156"/>
    </location>
    <ligand>
        <name>(S)-2,3,4,5-tetrahydrodipicolinate</name>
        <dbReference type="ChEBI" id="CHEBI:16845"/>
    </ligand>
</feature>
<dbReference type="Proteomes" id="UP000250079">
    <property type="component" value="Chromosome"/>
</dbReference>
<comment type="catalytic activity">
    <reaction evidence="11 13">
        <text>(S)-2,3,4,5-tetrahydrodipicolinate + NADP(+) + H2O = (2S,4S)-4-hydroxy-2,3,4,5-tetrahydrodipicolinate + NADPH + H(+)</text>
        <dbReference type="Rhea" id="RHEA:35331"/>
        <dbReference type="ChEBI" id="CHEBI:15377"/>
        <dbReference type="ChEBI" id="CHEBI:15378"/>
        <dbReference type="ChEBI" id="CHEBI:16845"/>
        <dbReference type="ChEBI" id="CHEBI:57783"/>
        <dbReference type="ChEBI" id="CHEBI:58349"/>
        <dbReference type="ChEBI" id="CHEBI:67139"/>
        <dbReference type="EC" id="1.17.1.8"/>
    </reaction>
</comment>
<dbReference type="AlphaFoldDB" id="A0A2Z2NUF3"/>
<dbReference type="GO" id="GO:0016726">
    <property type="term" value="F:oxidoreductase activity, acting on CH or CH2 groups, NAD or NADP as acceptor"/>
    <property type="evidence" value="ECO:0007669"/>
    <property type="project" value="UniProtKB-UniRule"/>
</dbReference>
<keyword evidence="4 13" id="KW-0521">NADP</keyword>
<evidence type="ECO:0000256" key="10">
    <source>
        <dbReference type="ARBA" id="ARBA00038983"/>
    </source>
</evidence>
<dbReference type="GO" id="GO:0050661">
    <property type="term" value="F:NADP binding"/>
    <property type="evidence" value="ECO:0007669"/>
    <property type="project" value="UniProtKB-UniRule"/>
</dbReference>
<keyword evidence="5 13" id="KW-0220">Diaminopimelate biosynthesis</keyword>
<dbReference type="NCBIfam" id="TIGR00036">
    <property type="entry name" value="dapB"/>
    <property type="match status" value="1"/>
</dbReference>
<dbReference type="GO" id="GO:0019877">
    <property type="term" value="P:diaminopimelate biosynthetic process"/>
    <property type="evidence" value="ECO:0007669"/>
    <property type="project" value="UniProtKB-UniRule"/>
</dbReference>
<dbReference type="EC" id="1.17.1.8" evidence="10 13"/>
<evidence type="ECO:0000256" key="2">
    <source>
        <dbReference type="ARBA" id="ARBA00022490"/>
    </source>
</evidence>
<dbReference type="FunFam" id="3.30.360.10:FF:000004">
    <property type="entry name" value="4-hydroxy-tetrahydrodipicolinate reductase"/>
    <property type="match status" value="1"/>
</dbReference>
<keyword evidence="17" id="KW-1185">Reference proteome</keyword>
<dbReference type="EMBL" id="CP018632">
    <property type="protein sequence ID" value="ASJ74873.1"/>
    <property type="molecule type" value="Genomic_DNA"/>
</dbReference>
<keyword evidence="7 13" id="KW-0520">NAD</keyword>
<evidence type="ECO:0000256" key="5">
    <source>
        <dbReference type="ARBA" id="ARBA00022915"/>
    </source>
</evidence>
<dbReference type="InterPro" id="IPR023940">
    <property type="entry name" value="DHDPR_bac"/>
</dbReference>
<feature type="domain" description="Dihydrodipicolinate reductase C-terminal" evidence="15">
    <location>
        <begin position="128"/>
        <end position="264"/>
    </location>
</feature>
<dbReference type="InterPro" id="IPR022663">
    <property type="entry name" value="DapB_C"/>
</dbReference>
<dbReference type="Pfam" id="PF01113">
    <property type="entry name" value="DapB_N"/>
    <property type="match status" value="1"/>
</dbReference>
<dbReference type="PIRSF" id="PIRSF000161">
    <property type="entry name" value="DHPR"/>
    <property type="match status" value="1"/>
</dbReference>
<evidence type="ECO:0000256" key="13">
    <source>
        <dbReference type="HAMAP-Rule" id="MF_00102"/>
    </source>
</evidence>
<evidence type="ECO:0000313" key="17">
    <source>
        <dbReference type="Proteomes" id="UP000250079"/>
    </source>
</evidence>
<dbReference type="RefSeq" id="WP_088919846.1">
    <property type="nucleotide sequence ID" value="NZ_CP018632.1"/>
</dbReference>
<feature type="binding site" evidence="13">
    <location>
        <begin position="8"/>
        <end position="13"/>
    </location>
    <ligand>
        <name>NAD(+)</name>
        <dbReference type="ChEBI" id="CHEBI:57540"/>
    </ligand>
</feature>
<accession>A0A2Z2NUF3</accession>
<evidence type="ECO:0000256" key="4">
    <source>
        <dbReference type="ARBA" id="ARBA00022857"/>
    </source>
</evidence>
<comment type="subcellular location">
    <subcellularLocation>
        <location evidence="13">Cytoplasm</location>
    </subcellularLocation>
</comment>
<comment type="catalytic activity">
    <reaction evidence="12 13">
        <text>(S)-2,3,4,5-tetrahydrodipicolinate + NAD(+) + H2O = (2S,4S)-4-hydroxy-2,3,4,5-tetrahydrodipicolinate + NADH + H(+)</text>
        <dbReference type="Rhea" id="RHEA:35323"/>
        <dbReference type="ChEBI" id="CHEBI:15377"/>
        <dbReference type="ChEBI" id="CHEBI:15378"/>
        <dbReference type="ChEBI" id="CHEBI:16845"/>
        <dbReference type="ChEBI" id="CHEBI:57540"/>
        <dbReference type="ChEBI" id="CHEBI:57945"/>
        <dbReference type="ChEBI" id="CHEBI:67139"/>
        <dbReference type="EC" id="1.17.1.8"/>
    </reaction>
</comment>
<evidence type="ECO:0000256" key="9">
    <source>
        <dbReference type="ARBA" id="ARBA00037922"/>
    </source>
</evidence>
<feature type="domain" description="Dihydrodipicolinate reductase N-terminal" evidence="14">
    <location>
        <begin position="3"/>
        <end position="125"/>
    </location>
</feature>
<dbReference type="InterPro" id="IPR036291">
    <property type="entry name" value="NAD(P)-bd_dom_sf"/>
</dbReference>
<dbReference type="InterPro" id="IPR022664">
    <property type="entry name" value="DapB_N_CS"/>
</dbReference>
<evidence type="ECO:0000259" key="14">
    <source>
        <dbReference type="Pfam" id="PF01113"/>
    </source>
</evidence>
<comment type="caution">
    <text evidence="13">Lacks conserved residue(s) required for the propagation of feature annotation.</text>
</comment>
<name>A0A2Z2NUF3_9GAMM</name>
<dbReference type="Gene3D" id="3.30.360.10">
    <property type="entry name" value="Dihydrodipicolinate Reductase, domain 2"/>
    <property type="match status" value="1"/>
</dbReference>
<reference evidence="16 17" key="1">
    <citation type="submission" date="2016-12" db="EMBL/GenBank/DDBJ databases">
        <authorList>
            <person name="Song W.-J."/>
            <person name="Kurnit D.M."/>
        </authorList>
    </citation>
    <scope>NUCLEOTIDE SEQUENCE [LARGE SCALE GENOMIC DNA]</scope>
    <source>
        <strain evidence="16 17">IMCC3135</strain>
    </source>
</reference>
<comment type="caution">
    <text evidence="13">Was originally thought to be a dihydrodipicolinate reductase (DHDPR), catalyzing the conversion of dihydrodipicolinate to tetrahydrodipicolinate. However, it was shown in E.coli that the substrate of the enzymatic reaction is not dihydrodipicolinate (DHDP) but in fact (2S,4S)-4-hydroxy-2,3,4,5-tetrahydrodipicolinic acid (HTPA), the product released by the DapA-catalyzed reaction.</text>
</comment>
<evidence type="ECO:0000313" key="16">
    <source>
        <dbReference type="EMBL" id="ASJ74873.1"/>
    </source>
</evidence>
<dbReference type="PROSITE" id="PS01298">
    <property type="entry name" value="DAPB"/>
    <property type="match status" value="1"/>
</dbReference>
<comment type="subunit">
    <text evidence="13">Homotetramer.</text>
</comment>
<evidence type="ECO:0000256" key="12">
    <source>
        <dbReference type="ARBA" id="ARBA00049396"/>
    </source>
</evidence>
<feature type="active site" description="Proton donor/acceptor" evidence="13">
    <location>
        <position position="155"/>
    </location>
</feature>
<dbReference type="OrthoDB" id="9790352at2"/>
<dbReference type="CDD" id="cd02274">
    <property type="entry name" value="DHDPR_N"/>
    <property type="match status" value="1"/>
</dbReference>
<protein>
    <recommendedName>
        <fullName evidence="10 13">4-hydroxy-tetrahydrodipicolinate reductase</fullName>
        <shortName evidence="13">HTPA reductase</shortName>
        <ecNumber evidence="10 13">1.17.1.8</ecNumber>
    </recommendedName>
</protein>
<dbReference type="PANTHER" id="PTHR20836:SF0">
    <property type="entry name" value="4-HYDROXY-TETRAHYDRODIPICOLINATE REDUCTASE 1, CHLOROPLASTIC-RELATED"/>
    <property type="match status" value="1"/>
</dbReference>
<evidence type="ECO:0000256" key="3">
    <source>
        <dbReference type="ARBA" id="ARBA00022605"/>
    </source>
</evidence>
<comment type="pathway">
    <text evidence="9 13">Amino-acid biosynthesis; L-lysine biosynthesis via DAP pathway; (S)-tetrahydrodipicolinate from L-aspartate: step 4/4.</text>
</comment>
<keyword evidence="8 13" id="KW-0457">Lysine biosynthesis</keyword>
<keyword evidence="6 13" id="KW-0560">Oxidoreductase</keyword>
<evidence type="ECO:0000256" key="1">
    <source>
        <dbReference type="ARBA" id="ARBA00006642"/>
    </source>
</evidence>
<dbReference type="HAMAP" id="MF_00102">
    <property type="entry name" value="DapB"/>
    <property type="match status" value="1"/>
</dbReference>
<proteinExistence type="inferred from homology"/>
<evidence type="ECO:0000256" key="6">
    <source>
        <dbReference type="ARBA" id="ARBA00023002"/>
    </source>
</evidence>
<feature type="binding site" evidence="13">
    <location>
        <position position="34"/>
    </location>
    <ligand>
        <name>NAD(+)</name>
        <dbReference type="ChEBI" id="CHEBI:57540"/>
    </ligand>
</feature>
<dbReference type="InterPro" id="IPR000846">
    <property type="entry name" value="DapB_N"/>
</dbReference>
<evidence type="ECO:0000259" key="15">
    <source>
        <dbReference type="Pfam" id="PF05173"/>
    </source>
</evidence>
<dbReference type="SUPFAM" id="SSF55347">
    <property type="entry name" value="Glyceraldehyde-3-phosphate dehydrogenase-like, C-terminal domain"/>
    <property type="match status" value="1"/>
</dbReference>
<dbReference type="GO" id="GO:0051287">
    <property type="term" value="F:NAD binding"/>
    <property type="evidence" value="ECO:0007669"/>
    <property type="project" value="UniProtKB-UniRule"/>
</dbReference>
<gene>
    <name evidence="13 16" type="primary">dapB</name>
    <name evidence="16" type="ORF">IMCC3135_24020</name>
</gene>
<evidence type="ECO:0000256" key="11">
    <source>
        <dbReference type="ARBA" id="ARBA00049080"/>
    </source>
</evidence>
<evidence type="ECO:0000256" key="7">
    <source>
        <dbReference type="ARBA" id="ARBA00023027"/>
    </source>
</evidence>
<dbReference type="Pfam" id="PF05173">
    <property type="entry name" value="DapB_C"/>
    <property type="match status" value="1"/>
</dbReference>
<sequence>MISLSVNGAAGRMGRQLLTAIAEREGARVGAAADAPGQACIGLDTSVLSGGDASGVSVVDNVQALERGGDVIIDFTAPVVSLALLDALEDDSTRVVIGTTGFSAEQLERLHEHASRRAILFAPNYSVGVTVTLKLLEQAARALGDDYDVEIIEAHHRHKVDAPSGTAIRMGEVVADALGRDLASCAVYGREGITGARESQTIGFETIRAGDIIGDHTVLFAGNGERIEITHKATDRMTFARGAVRGAIWLHSRPAGLYDMTDVLGLK</sequence>
<feature type="active site" description="Proton donor" evidence="13">
    <location>
        <position position="159"/>
    </location>
</feature>
<feature type="binding site" evidence="13">
    <location>
        <begin position="122"/>
        <end position="125"/>
    </location>
    <ligand>
        <name>NAD(+)</name>
        <dbReference type="ChEBI" id="CHEBI:57540"/>
    </ligand>
</feature>
<keyword evidence="2 13" id="KW-0963">Cytoplasm</keyword>
<feature type="binding site" evidence="13">
    <location>
        <begin position="165"/>
        <end position="166"/>
    </location>
    <ligand>
        <name>(S)-2,3,4,5-tetrahydrodipicolinate</name>
        <dbReference type="ChEBI" id="CHEBI:16845"/>
    </ligand>
</feature>
<organism evidence="16 17">
    <name type="scientific">Granulosicoccus antarcticus IMCC3135</name>
    <dbReference type="NCBI Taxonomy" id="1192854"/>
    <lineage>
        <taxon>Bacteria</taxon>
        <taxon>Pseudomonadati</taxon>
        <taxon>Pseudomonadota</taxon>
        <taxon>Gammaproteobacteria</taxon>
        <taxon>Chromatiales</taxon>
        <taxon>Granulosicoccaceae</taxon>
        <taxon>Granulosicoccus</taxon>
    </lineage>
</organism>
<dbReference type="PANTHER" id="PTHR20836">
    <property type="entry name" value="DIHYDRODIPICOLINATE REDUCTASE"/>
    <property type="match status" value="1"/>
</dbReference>
<dbReference type="SUPFAM" id="SSF51735">
    <property type="entry name" value="NAD(P)-binding Rossmann-fold domains"/>
    <property type="match status" value="1"/>
</dbReference>
<comment type="similarity">
    <text evidence="1 13">Belongs to the DapB family.</text>
</comment>
<keyword evidence="3 13" id="KW-0028">Amino-acid biosynthesis</keyword>
<evidence type="ECO:0000256" key="8">
    <source>
        <dbReference type="ARBA" id="ARBA00023154"/>
    </source>
</evidence>
<dbReference type="UniPathway" id="UPA00034">
    <property type="reaction ID" value="UER00018"/>
</dbReference>
<dbReference type="KEGG" id="gai:IMCC3135_24020"/>